<dbReference type="RefSeq" id="XP_017785768.1">
    <property type="nucleotide sequence ID" value="XM_017930279.1"/>
</dbReference>
<dbReference type="InterPro" id="IPR000618">
    <property type="entry name" value="Insect_cuticle"/>
</dbReference>
<dbReference type="PANTHER" id="PTHR10380:SF238">
    <property type="entry name" value="CUTICULAR PROTEIN 65EA-RELATED"/>
    <property type="match status" value="1"/>
</dbReference>
<proteinExistence type="predicted"/>
<organism evidence="4 5">
    <name type="scientific">Nicrophorus vespilloides</name>
    <name type="common">Boreal carrion beetle</name>
    <dbReference type="NCBI Taxonomy" id="110193"/>
    <lineage>
        <taxon>Eukaryota</taxon>
        <taxon>Metazoa</taxon>
        <taxon>Ecdysozoa</taxon>
        <taxon>Arthropoda</taxon>
        <taxon>Hexapoda</taxon>
        <taxon>Insecta</taxon>
        <taxon>Pterygota</taxon>
        <taxon>Neoptera</taxon>
        <taxon>Endopterygota</taxon>
        <taxon>Coleoptera</taxon>
        <taxon>Polyphaga</taxon>
        <taxon>Staphyliniformia</taxon>
        <taxon>Silphidae</taxon>
        <taxon>Nicrophorinae</taxon>
        <taxon>Nicrophorus</taxon>
    </lineage>
</organism>
<evidence type="ECO:0000313" key="5">
    <source>
        <dbReference type="RefSeq" id="XP_017785768.1"/>
    </source>
</evidence>
<dbReference type="GeneID" id="108568928"/>
<dbReference type="Pfam" id="PF00379">
    <property type="entry name" value="Chitin_bind_4"/>
    <property type="match status" value="1"/>
</dbReference>
<feature type="chain" id="PRO_5046767190" evidence="3">
    <location>
        <begin position="17"/>
        <end position="140"/>
    </location>
</feature>
<evidence type="ECO:0000256" key="2">
    <source>
        <dbReference type="PROSITE-ProRule" id="PRU00497"/>
    </source>
</evidence>
<dbReference type="PROSITE" id="PS51155">
    <property type="entry name" value="CHIT_BIND_RR_2"/>
    <property type="match status" value="1"/>
</dbReference>
<gene>
    <name evidence="5" type="primary">LOC108568928</name>
</gene>
<evidence type="ECO:0000256" key="3">
    <source>
        <dbReference type="SAM" id="SignalP"/>
    </source>
</evidence>
<keyword evidence="1 2" id="KW-0193">Cuticle</keyword>
<evidence type="ECO:0000256" key="1">
    <source>
        <dbReference type="ARBA" id="ARBA00022460"/>
    </source>
</evidence>
<protein>
    <submittedName>
        <fullName evidence="5">Endocuticle structural glycoprotein SgAbd-1-like</fullName>
    </submittedName>
</protein>
<dbReference type="PRINTS" id="PR00947">
    <property type="entry name" value="CUTICLE"/>
</dbReference>
<dbReference type="PROSITE" id="PS00233">
    <property type="entry name" value="CHIT_BIND_RR_1"/>
    <property type="match status" value="1"/>
</dbReference>
<evidence type="ECO:0000313" key="4">
    <source>
        <dbReference type="Proteomes" id="UP000695000"/>
    </source>
</evidence>
<name>A0ABM1NG18_NICVS</name>
<dbReference type="InterPro" id="IPR050468">
    <property type="entry name" value="Cuticle_Struct_Prot"/>
</dbReference>
<keyword evidence="3" id="KW-0732">Signal</keyword>
<feature type="signal peptide" evidence="3">
    <location>
        <begin position="1"/>
        <end position="16"/>
    </location>
</feature>
<dbReference type="InterPro" id="IPR031311">
    <property type="entry name" value="CHIT_BIND_RR_consensus"/>
</dbReference>
<dbReference type="Proteomes" id="UP000695000">
    <property type="component" value="Unplaced"/>
</dbReference>
<dbReference type="PANTHER" id="PTHR10380">
    <property type="entry name" value="CUTICLE PROTEIN"/>
    <property type="match status" value="1"/>
</dbReference>
<sequence>MNSMIVLLAVFGCALAQYRPIPAQQPGQQIAIVRQDSTLNPDGSYQWNYETANGIAAQEQGAQKAVGNEAGTAAQGSFSYTSPDGTPISLQYTADENGFQPQGAHLPVAPEIPAAIQKALAWIAAHPSAEDGPRPGNRRF</sequence>
<keyword evidence="4" id="KW-1185">Reference proteome</keyword>
<accession>A0ABM1NG18</accession>
<reference evidence="5" key="1">
    <citation type="submission" date="2025-08" db="UniProtKB">
        <authorList>
            <consortium name="RefSeq"/>
        </authorList>
    </citation>
    <scope>IDENTIFICATION</scope>
    <source>
        <tissue evidence="5">Whole Larva</tissue>
    </source>
</reference>